<proteinExistence type="predicted"/>
<comment type="caution">
    <text evidence="2">The sequence shown here is derived from an EMBL/GenBank/DDBJ whole genome shotgun (WGS) entry which is preliminary data.</text>
</comment>
<gene>
    <name evidence="2" type="ORF">DLM75_06905</name>
</gene>
<evidence type="ECO:0000313" key="3">
    <source>
        <dbReference type="Proteomes" id="UP000265798"/>
    </source>
</evidence>
<dbReference type="Proteomes" id="UP000265798">
    <property type="component" value="Unassembled WGS sequence"/>
</dbReference>
<accession>A0A396ZGK8</accession>
<reference evidence="3" key="1">
    <citation type="submission" date="2018-05" db="EMBL/GenBank/DDBJ databases">
        <title>Leptospira yasudae sp. nov. and Leptospira stimsonii sp. nov., two pathogenic species of the genus Leptospira isolated from environmental sources.</title>
        <authorList>
            <person name="Casanovas-Massana A."/>
            <person name="Hamond C."/>
            <person name="Santos L.A."/>
            <person name="Hacker K.P."/>
            <person name="Balassiano I."/>
            <person name="Medeiros M.A."/>
            <person name="Reis M.G."/>
            <person name="Ko A.I."/>
            <person name="Wunder E.A."/>
        </authorList>
    </citation>
    <scope>NUCLEOTIDE SEQUENCE [LARGE SCALE GENOMIC DNA]</scope>
    <source>
        <strain evidence="3">Yale</strain>
    </source>
</reference>
<dbReference type="AlphaFoldDB" id="A0A396ZGK8"/>
<name>A0A396ZGK8_9LEPT</name>
<protein>
    <submittedName>
        <fullName evidence="2">Uncharacterized protein</fullName>
    </submittedName>
</protein>
<dbReference type="EMBL" id="QHCT01000001">
    <property type="protein sequence ID" value="RHX92887.1"/>
    <property type="molecule type" value="Genomic_DNA"/>
</dbReference>
<evidence type="ECO:0000256" key="1">
    <source>
        <dbReference type="SAM" id="MobiDB-lite"/>
    </source>
</evidence>
<feature type="region of interest" description="Disordered" evidence="1">
    <location>
        <begin position="1"/>
        <end position="26"/>
    </location>
</feature>
<organism evidence="2 3">
    <name type="scientific">Leptospira stimsonii</name>
    <dbReference type="NCBI Taxonomy" id="2202203"/>
    <lineage>
        <taxon>Bacteria</taxon>
        <taxon>Pseudomonadati</taxon>
        <taxon>Spirochaetota</taxon>
        <taxon>Spirochaetia</taxon>
        <taxon>Leptospirales</taxon>
        <taxon>Leptospiraceae</taxon>
        <taxon>Leptospira</taxon>
    </lineage>
</organism>
<evidence type="ECO:0000313" key="2">
    <source>
        <dbReference type="EMBL" id="RHX92887.1"/>
    </source>
</evidence>
<sequence length="126" mass="14567">MLESRGLKRAHSLKKQNVGTPPFRNLYQKSPLKKVRQNSLFFFEPLKSGNSCFKKTSSFFVPTFYPTKAIKKRTATSDPNVHSIGTPKVRVPTKNELQKNIRKKKPLKVCIKEGSRWEILKYITDN</sequence>